<dbReference type="PROSITE" id="PS50181">
    <property type="entry name" value="FBOX"/>
    <property type="match status" value="1"/>
</dbReference>
<proteinExistence type="predicted"/>
<dbReference type="Proteomes" id="UP000452235">
    <property type="component" value="Unassembled WGS sequence"/>
</dbReference>
<reference evidence="1 2" key="1">
    <citation type="submission" date="2020-01" db="EMBL/GenBank/DDBJ databases">
        <title>Aspergillus terreus IFO 6365 whole genome shotgun sequence.</title>
        <authorList>
            <person name="Kanamasa S."/>
            <person name="Takahashi H."/>
        </authorList>
    </citation>
    <scope>NUCLEOTIDE SEQUENCE [LARGE SCALE GENOMIC DNA]</scope>
    <source>
        <strain evidence="1 2">IFO 6365</strain>
    </source>
</reference>
<evidence type="ECO:0000313" key="1">
    <source>
        <dbReference type="EMBL" id="GFF12715.1"/>
    </source>
</evidence>
<dbReference type="Pfam" id="PF00646">
    <property type="entry name" value="F-box"/>
    <property type="match status" value="1"/>
</dbReference>
<comment type="caution">
    <text evidence="1">The sequence shown here is derived from an EMBL/GenBank/DDBJ whole genome shotgun (WGS) entry which is preliminary data.</text>
</comment>
<dbReference type="CDD" id="cd09917">
    <property type="entry name" value="F-box_SF"/>
    <property type="match status" value="1"/>
</dbReference>
<dbReference type="EMBL" id="BLJY01000001">
    <property type="protein sequence ID" value="GFF12715.1"/>
    <property type="molecule type" value="Genomic_DNA"/>
</dbReference>
<dbReference type="SUPFAM" id="SSF81383">
    <property type="entry name" value="F-box domain"/>
    <property type="match status" value="1"/>
</dbReference>
<dbReference type="InterPro" id="IPR036047">
    <property type="entry name" value="F-box-like_dom_sf"/>
</dbReference>
<organism evidence="1 2">
    <name type="scientific">Aspergillus terreus</name>
    <dbReference type="NCBI Taxonomy" id="33178"/>
    <lineage>
        <taxon>Eukaryota</taxon>
        <taxon>Fungi</taxon>
        <taxon>Dikarya</taxon>
        <taxon>Ascomycota</taxon>
        <taxon>Pezizomycotina</taxon>
        <taxon>Eurotiomycetes</taxon>
        <taxon>Eurotiomycetidae</taxon>
        <taxon>Eurotiales</taxon>
        <taxon>Aspergillaceae</taxon>
        <taxon>Aspergillus</taxon>
        <taxon>Aspergillus subgen. Circumdati</taxon>
    </lineage>
</organism>
<evidence type="ECO:0000313" key="2">
    <source>
        <dbReference type="Proteomes" id="UP000452235"/>
    </source>
</evidence>
<dbReference type="VEuPathDB" id="FungiDB:ATEG_01714"/>
<dbReference type="AlphaFoldDB" id="A0A5M3YMJ4"/>
<accession>A0A5M3YMJ4</accession>
<dbReference type="OrthoDB" id="4467576at2759"/>
<name>A0A5M3YMJ4_ASPTE</name>
<sequence>MASVRERVHKFVRRARKSISIHRKPARSTVHQKQSIWERLPTTVLVKILAQCELSDIASLMLVCRLLHQRIRDHEPAIAQAYLHHRRLDNSFNEDAENEISASPGDDLSFIADLFPPPPPQYSNNSCTDDQPDYSLGYMADLTRCWRTCIRLSYYLAAHVVQHHLQNDPVARPLWSSSKTEKELVYSKGIGLLQSRLIYPMAYLILFLETTAAASDSPSHPHEHSLPTQTSILQQPPFSSTHVLLSTHHCMHLLCSTVRRMMAPEVPAISTEHWLGLLLTTSTLERILDFFRATAADELAQDVPANHHHSRSHSHSHALPRSWTNRMEFMWRMRSDWGAYLASSGEAGRGSSPPALDAVWFEAARRELRRRGAVPHRCEEAVHILHGSAVVMRCGLCDDDDSDD</sequence>
<dbReference type="InterPro" id="IPR001810">
    <property type="entry name" value="F-box_dom"/>
</dbReference>
<keyword evidence="2" id="KW-1185">Reference proteome</keyword>
<gene>
    <name evidence="1" type="ORF">ATEIFO6365_0001093900</name>
</gene>
<dbReference type="SMART" id="SM00256">
    <property type="entry name" value="FBOX"/>
    <property type="match status" value="1"/>
</dbReference>
<protein>
    <submittedName>
        <fullName evidence="1">Uncharacterized protein</fullName>
    </submittedName>
</protein>